<reference evidence="1 2" key="1">
    <citation type="submission" date="2021-06" db="EMBL/GenBank/DDBJ databases">
        <title>Caerostris extrusa draft genome.</title>
        <authorList>
            <person name="Kono N."/>
            <person name="Arakawa K."/>
        </authorList>
    </citation>
    <scope>NUCLEOTIDE SEQUENCE [LARGE SCALE GENOMIC DNA]</scope>
</reference>
<organism evidence="1 2">
    <name type="scientific">Caerostris extrusa</name>
    <name type="common">Bark spider</name>
    <name type="synonym">Caerostris bankana</name>
    <dbReference type="NCBI Taxonomy" id="172846"/>
    <lineage>
        <taxon>Eukaryota</taxon>
        <taxon>Metazoa</taxon>
        <taxon>Ecdysozoa</taxon>
        <taxon>Arthropoda</taxon>
        <taxon>Chelicerata</taxon>
        <taxon>Arachnida</taxon>
        <taxon>Araneae</taxon>
        <taxon>Araneomorphae</taxon>
        <taxon>Entelegynae</taxon>
        <taxon>Araneoidea</taxon>
        <taxon>Araneidae</taxon>
        <taxon>Caerostris</taxon>
    </lineage>
</organism>
<dbReference type="Proteomes" id="UP001054945">
    <property type="component" value="Unassembled WGS sequence"/>
</dbReference>
<proteinExistence type="predicted"/>
<accession>A0AAV4XF58</accession>
<dbReference type="EMBL" id="BPLR01017573">
    <property type="protein sequence ID" value="GIY92669.1"/>
    <property type="molecule type" value="Genomic_DNA"/>
</dbReference>
<keyword evidence="2" id="KW-1185">Reference proteome</keyword>
<name>A0AAV4XF58_CAEEX</name>
<protein>
    <submittedName>
        <fullName evidence="1">Gag-Pol polyprotein</fullName>
    </submittedName>
</protein>
<sequence length="210" mass="24545">MLKSILLLRAFRVIKKNLKGSRFTFMPRDTFYKLNISTDLLNSDDAFRSYTGNIFKPVKKIVNVTYNDKTSQEILYIVAQEYNALLGNTWIRLLKINLQEIESQKKHISNKFLITSIYNIDDIISSYPGIFEKIVRYIPGVNVSLQFRENNKPIFHKKKGMCHIPFEKSEQRTGCIGRSRDYFENRNKLSGITYGDNSKTGRQRSPLCWL</sequence>
<evidence type="ECO:0000313" key="1">
    <source>
        <dbReference type="EMBL" id="GIY92669.1"/>
    </source>
</evidence>
<comment type="caution">
    <text evidence="1">The sequence shown here is derived from an EMBL/GenBank/DDBJ whole genome shotgun (WGS) entry which is preliminary data.</text>
</comment>
<evidence type="ECO:0000313" key="2">
    <source>
        <dbReference type="Proteomes" id="UP001054945"/>
    </source>
</evidence>
<gene>
    <name evidence="1" type="primary">CM83_103421</name>
    <name evidence="1" type="ORF">CEXT_258771</name>
</gene>
<dbReference type="AlphaFoldDB" id="A0AAV4XF58"/>